<dbReference type="GO" id="GO:0003677">
    <property type="term" value="F:DNA binding"/>
    <property type="evidence" value="ECO:0007669"/>
    <property type="project" value="InterPro"/>
</dbReference>
<evidence type="ECO:0000256" key="3">
    <source>
        <dbReference type="ARBA" id="ARBA00023242"/>
    </source>
</evidence>
<sequence>MDLSGPVNSPELLFTFPGAGNSGSEPPTKRKRRLPPAIRRRRVIRSCVNCHRRKVKCDKLTPACDNCIKLDLDCQYYDNLNDGLDVLDEPAPGREEEEADPVEGPNDVDNGNSGSPEKVELKPGIRKVDVGYLSVDPTTGGSRYANGVFWGAYFKEMVDVSSMLKTRNEAFNMDAIAQNEMASSLLLNYFVSNPNAGLGILYSIIPDKSVADSLVQHYFFAIHPGVPILNQHQFMKIYETFWENYQRKLPVDTMFLPLLFVTLYGAALSICESSMFDIFNSPNDIITVRDAVERQMRKDASVKEQRTLQNKFKLATEIALSMCHFPAQPSLQGLQASVILNTCTNAHTSDAGTGTVAMLIRVAQMMGLHRDPSNFCVQLELEEAQERRLVWWHLVHLDYVVSMSQGLPPIVHRLESDVKLPSESVIANGEEHKDQIDCAILTMNAVSEASLLNCMILLTVYGVQKCSIQQINKLDEEILKVRPRMEARCRKMMQLKDDDSRANVFKDWAFYLMHAVNEKSYTYLHHPNYLKDEDVNSKTRGPNEPSVRENVLKSAINTLYYYLGFSKMPEFLVYVWYIRFLQPFHAIIIVLQDLYLNEPVLPEPGNSYIEDERLRVVEQVFQVMHLLRIADKSAAVRHTWHSINKLRTGTWLKIGYLQPVGLPLISSNLPPEYASLIPSSEDSTSQFAGDSAATLEALLPQAWTISDQSGGSTSIQPLSPALAQFTTPSANVVTSSNTNTSFRLGPPDNVPESSNIGLPSNLTSSGSFGALGNITVGEGFGDLSPHALSTSSSNSTTTVSPSRLSNASSSPEFLNAVAVASEGSFESDISDGGRAAVVDNYDDLYNFASRMEHIDSWNRWDAILQG</sequence>
<dbReference type="GO" id="GO:0008270">
    <property type="term" value="F:zinc ion binding"/>
    <property type="evidence" value="ECO:0007669"/>
    <property type="project" value="InterPro"/>
</dbReference>
<dbReference type="SUPFAM" id="SSF57701">
    <property type="entry name" value="Zn2/Cys6 DNA-binding domain"/>
    <property type="match status" value="1"/>
</dbReference>
<dbReference type="PRINTS" id="PR00755">
    <property type="entry name" value="AFLATOXINBRP"/>
</dbReference>
<keyword evidence="7" id="KW-1185">Reference proteome</keyword>
<comment type="subcellular location">
    <subcellularLocation>
        <location evidence="1">Nucleus</location>
    </subcellularLocation>
</comment>
<evidence type="ECO:0000313" key="6">
    <source>
        <dbReference type="EMBL" id="KAJ8098913.1"/>
    </source>
</evidence>
<dbReference type="InterPro" id="IPR007219">
    <property type="entry name" value="XnlR_reg_dom"/>
</dbReference>
<dbReference type="InterPro" id="IPR001138">
    <property type="entry name" value="Zn2Cys6_DnaBD"/>
</dbReference>
<proteinExistence type="predicted"/>
<protein>
    <recommendedName>
        <fullName evidence="5">Zn(2)-C6 fungal-type domain-containing protein</fullName>
    </recommendedName>
</protein>
<dbReference type="AlphaFoldDB" id="A0AAD7QPG1"/>
<reference evidence="6" key="1">
    <citation type="submission" date="2023-03" db="EMBL/GenBank/DDBJ databases">
        <title>Near-Complete genome sequence of Lipomyces tetrasporous NRRL Y-64009, an oleaginous yeast capable of growing on lignocellulosic hydrolysates.</title>
        <authorList>
            <consortium name="Lawrence Berkeley National Laboratory"/>
            <person name="Jagtap S.S."/>
            <person name="Liu J.-J."/>
            <person name="Walukiewicz H.E."/>
            <person name="Pangilinan J."/>
            <person name="Lipzen A."/>
            <person name="Ahrendt S."/>
            <person name="Koriabine M."/>
            <person name="Cobaugh K."/>
            <person name="Salamov A."/>
            <person name="Yoshinaga Y."/>
            <person name="Ng V."/>
            <person name="Daum C."/>
            <person name="Grigoriev I.V."/>
            <person name="Slininger P.J."/>
            <person name="Dien B.S."/>
            <person name="Jin Y.-S."/>
            <person name="Rao C.V."/>
        </authorList>
    </citation>
    <scope>NUCLEOTIDE SEQUENCE</scope>
    <source>
        <strain evidence="6">NRRL Y-64009</strain>
    </source>
</reference>
<dbReference type="CDD" id="cd00067">
    <property type="entry name" value="GAL4"/>
    <property type="match status" value="1"/>
</dbReference>
<feature type="region of interest" description="Disordered" evidence="4">
    <location>
        <begin position="85"/>
        <end position="120"/>
    </location>
</feature>
<feature type="region of interest" description="Disordered" evidence="4">
    <location>
        <begin position="1"/>
        <end position="36"/>
    </location>
</feature>
<dbReference type="PANTHER" id="PTHR31001:SF40">
    <property type="entry name" value="ZN(II)2CYS6 TRANSCRIPTION FACTOR (EUROFUNG)"/>
    <property type="match status" value="1"/>
</dbReference>
<gene>
    <name evidence="6" type="ORF">POJ06DRAFT_282782</name>
</gene>
<dbReference type="GO" id="GO:0000981">
    <property type="term" value="F:DNA-binding transcription factor activity, RNA polymerase II-specific"/>
    <property type="evidence" value="ECO:0007669"/>
    <property type="project" value="InterPro"/>
</dbReference>
<dbReference type="PANTHER" id="PTHR31001">
    <property type="entry name" value="UNCHARACTERIZED TRANSCRIPTIONAL REGULATORY PROTEIN"/>
    <property type="match status" value="1"/>
</dbReference>
<dbReference type="Proteomes" id="UP001217417">
    <property type="component" value="Unassembled WGS sequence"/>
</dbReference>
<dbReference type="Gene3D" id="4.10.240.10">
    <property type="entry name" value="Zn(2)-C6 fungal-type DNA-binding domain"/>
    <property type="match status" value="1"/>
</dbReference>
<feature type="region of interest" description="Disordered" evidence="4">
    <location>
        <begin position="787"/>
        <end position="808"/>
    </location>
</feature>
<keyword evidence="3" id="KW-0539">Nucleus</keyword>
<evidence type="ECO:0000256" key="4">
    <source>
        <dbReference type="SAM" id="MobiDB-lite"/>
    </source>
</evidence>
<dbReference type="CDD" id="cd12148">
    <property type="entry name" value="fungal_TF_MHR"/>
    <property type="match status" value="1"/>
</dbReference>
<dbReference type="PROSITE" id="PS50048">
    <property type="entry name" value="ZN2_CY6_FUNGAL_2"/>
    <property type="match status" value="1"/>
</dbReference>
<dbReference type="SMART" id="SM00906">
    <property type="entry name" value="Fungal_trans"/>
    <property type="match status" value="1"/>
</dbReference>
<dbReference type="Pfam" id="PF00172">
    <property type="entry name" value="Zn_clus"/>
    <property type="match status" value="1"/>
</dbReference>
<dbReference type="EMBL" id="JARPMG010000008">
    <property type="protein sequence ID" value="KAJ8098913.1"/>
    <property type="molecule type" value="Genomic_DNA"/>
</dbReference>
<dbReference type="GO" id="GO:0006351">
    <property type="term" value="P:DNA-templated transcription"/>
    <property type="evidence" value="ECO:0007669"/>
    <property type="project" value="InterPro"/>
</dbReference>
<organism evidence="6 7">
    <name type="scientific">Lipomyces tetrasporus</name>
    <dbReference type="NCBI Taxonomy" id="54092"/>
    <lineage>
        <taxon>Eukaryota</taxon>
        <taxon>Fungi</taxon>
        <taxon>Dikarya</taxon>
        <taxon>Ascomycota</taxon>
        <taxon>Saccharomycotina</taxon>
        <taxon>Lipomycetes</taxon>
        <taxon>Lipomycetales</taxon>
        <taxon>Lipomycetaceae</taxon>
        <taxon>Lipomyces</taxon>
    </lineage>
</organism>
<dbReference type="PROSITE" id="PS00463">
    <property type="entry name" value="ZN2_CY6_FUNGAL_1"/>
    <property type="match status" value="1"/>
</dbReference>
<dbReference type="GeneID" id="80885224"/>
<dbReference type="RefSeq" id="XP_056042363.1">
    <property type="nucleotide sequence ID" value="XM_056190058.1"/>
</dbReference>
<evidence type="ECO:0000259" key="5">
    <source>
        <dbReference type="PROSITE" id="PS50048"/>
    </source>
</evidence>
<dbReference type="InterPro" id="IPR036864">
    <property type="entry name" value="Zn2-C6_fun-type_DNA-bd_sf"/>
</dbReference>
<feature type="compositionally biased region" description="Low complexity" evidence="4">
    <location>
        <begin position="789"/>
        <end position="808"/>
    </location>
</feature>
<name>A0AAD7QPG1_9ASCO</name>
<accession>A0AAD7QPG1</accession>
<dbReference type="GO" id="GO:0005634">
    <property type="term" value="C:nucleus"/>
    <property type="evidence" value="ECO:0007669"/>
    <property type="project" value="UniProtKB-SubCell"/>
</dbReference>
<evidence type="ECO:0000313" key="7">
    <source>
        <dbReference type="Proteomes" id="UP001217417"/>
    </source>
</evidence>
<keyword evidence="2" id="KW-0479">Metal-binding</keyword>
<feature type="domain" description="Zn(2)-C6 fungal-type" evidence="5">
    <location>
        <begin position="46"/>
        <end position="76"/>
    </location>
</feature>
<evidence type="ECO:0000256" key="1">
    <source>
        <dbReference type="ARBA" id="ARBA00004123"/>
    </source>
</evidence>
<evidence type="ECO:0000256" key="2">
    <source>
        <dbReference type="ARBA" id="ARBA00022723"/>
    </source>
</evidence>
<comment type="caution">
    <text evidence="6">The sequence shown here is derived from an EMBL/GenBank/DDBJ whole genome shotgun (WGS) entry which is preliminary data.</text>
</comment>
<dbReference type="InterPro" id="IPR050613">
    <property type="entry name" value="Sec_Metabolite_Reg"/>
</dbReference>
<dbReference type="SMART" id="SM00066">
    <property type="entry name" value="GAL4"/>
    <property type="match status" value="1"/>
</dbReference>
<dbReference type="Pfam" id="PF04082">
    <property type="entry name" value="Fungal_trans"/>
    <property type="match status" value="1"/>
</dbReference>